<evidence type="ECO:0000313" key="3">
    <source>
        <dbReference type="Proteomes" id="UP000588647"/>
    </source>
</evidence>
<keyword evidence="3" id="KW-1185">Reference proteome</keyword>
<sequence length="119" mass="13778">MIRRLLARLFRHPLRRPPGVRQEVTMLLGVHGTRGAWLEARNRWRMARKEARWNDSLVRSHGRYWNSVMREIERQTGYRHQLDAESEDLTPKGRRPGKGTAAFVSYSEGEGSSFASACV</sequence>
<dbReference type="Proteomes" id="UP000588647">
    <property type="component" value="Unassembled WGS sequence"/>
</dbReference>
<name>A0A7W6HE04_9HYPH</name>
<proteinExistence type="predicted"/>
<accession>A0A7W6HE04</accession>
<evidence type="ECO:0000313" key="2">
    <source>
        <dbReference type="EMBL" id="MBB4003223.1"/>
    </source>
</evidence>
<comment type="caution">
    <text evidence="2">The sequence shown here is derived from an EMBL/GenBank/DDBJ whole genome shotgun (WGS) entry which is preliminary data.</text>
</comment>
<feature type="region of interest" description="Disordered" evidence="1">
    <location>
        <begin position="80"/>
        <end position="119"/>
    </location>
</feature>
<gene>
    <name evidence="2" type="ORF">GGR03_002304</name>
</gene>
<protein>
    <submittedName>
        <fullName evidence="2">Uncharacterized protein</fullName>
    </submittedName>
</protein>
<evidence type="ECO:0000256" key="1">
    <source>
        <dbReference type="SAM" id="MobiDB-lite"/>
    </source>
</evidence>
<dbReference type="EMBL" id="JACIEM010000003">
    <property type="protein sequence ID" value="MBB4003223.1"/>
    <property type="molecule type" value="Genomic_DNA"/>
</dbReference>
<dbReference type="RefSeq" id="WP_183208108.1">
    <property type="nucleotide sequence ID" value="NZ_JAAAMM010000003.1"/>
</dbReference>
<reference evidence="2 3" key="1">
    <citation type="submission" date="2020-08" db="EMBL/GenBank/DDBJ databases">
        <title>Genomic Encyclopedia of Type Strains, Phase IV (KMG-IV): sequencing the most valuable type-strain genomes for metagenomic binning, comparative biology and taxonomic classification.</title>
        <authorList>
            <person name="Goeker M."/>
        </authorList>
    </citation>
    <scope>NUCLEOTIDE SEQUENCE [LARGE SCALE GENOMIC DNA]</scope>
    <source>
        <strain evidence="2 3">DSM 103570</strain>
    </source>
</reference>
<dbReference type="AlphaFoldDB" id="A0A7W6HE04"/>
<organism evidence="2 3">
    <name type="scientific">Aurantimonas endophytica</name>
    <dbReference type="NCBI Taxonomy" id="1522175"/>
    <lineage>
        <taxon>Bacteria</taxon>
        <taxon>Pseudomonadati</taxon>
        <taxon>Pseudomonadota</taxon>
        <taxon>Alphaproteobacteria</taxon>
        <taxon>Hyphomicrobiales</taxon>
        <taxon>Aurantimonadaceae</taxon>
        <taxon>Aurantimonas</taxon>
    </lineage>
</organism>